<name>A0ABT1CNK7_9HYPH</name>
<gene>
    <name evidence="5" type="ORF">GTW23_06230</name>
</gene>
<comment type="caution">
    <text evidence="5">The sequence shown here is derived from an EMBL/GenBank/DDBJ whole genome shotgun (WGS) entry which is preliminary data.</text>
</comment>
<dbReference type="PANTHER" id="PTHR10668">
    <property type="entry name" value="PHYTOENE DEHYDROGENASE"/>
    <property type="match status" value="1"/>
</dbReference>
<proteinExistence type="predicted"/>
<evidence type="ECO:0000256" key="2">
    <source>
        <dbReference type="ARBA" id="ARBA00038825"/>
    </source>
</evidence>
<dbReference type="InterPro" id="IPR036188">
    <property type="entry name" value="FAD/NAD-bd_sf"/>
</dbReference>
<protein>
    <recommendedName>
        <fullName evidence="3">Pyridine nucleotide-disulfide oxidoreductase domain-containing protein 2</fullName>
    </recommendedName>
</protein>
<evidence type="ECO:0000259" key="4">
    <source>
        <dbReference type="Pfam" id="PF01593"/>
    </source>
</evidence>
<dbReference type="InterPro" id="IPR002937">
    <property type="entry name" value="Amino_oxidase"/>
</dbReference>
<evidence type="ECO:0000256" key="1">
    <source>
        <dbReference type="ARBA" id="ARBA00037217"/>
    </source>
</evidence>
<evidence type="ECO:0000256" key="3">
    <source>
        <dbReference type="ARBA" id="ARBA00040298"/>
    </source>
</evidence>
<comment type="subunit">
    <text evidence="2">Interacts with COX5B; this interaction may contribute to localize PYROXD2 to the inner face of the inner mitochondrial membrane.</text>
</comment>
<feature type="domain" description="Amine oxidase" evidence="4">
    <location>
        <begin position="17"/>
        <end position="393"/>
    </location>
</feature>
<evidence type="ECO:0000313" key="5">
    <source>
        <dbReference type="EMBL" id="MCO6407770.1"/>
    </source>
</evidence>
<dbReference type="Gene3D" id="3.50.50.60">
    <property type="entry name" value="FAD/NAD(P)-binding domain"/>
    <property type="match status" value="2"/>
</dbReference>
<sequence>MQSDYDAIIVGAGINSLACAVHLGAKGWRVGVFEQAAVPGGAVKTLELTESGFRHDWAAMNLSLFGGSGFFKAYGEDLVSRGLEFAPATHCFASVFDDGRWMGVSTGAGETRARIAAFSEADAKAWDRLCAEFPGTAEYVFALLGNPMQMHVQGKLLAKALFRKGFAWTADLVRMLLSSPRKWLSETFESEHVRATMAAWGMHLDFAPDMAGGAVFPYLESMANQNFGMVIGKGGADTVTRALVSKIEASGGEVHCGSQVTRVVREGSKATGIELADGSRIKANKAVIANVAPSGLMSLIDGQSGDAGFDRKMTGFVHAPGTMMIHLALDGLPDWTASDELKSFAYVHIAPSLDQMARTYQQAVAGLLPDEPVLVVGQPTTVDPSRAPDGKHVLWVQVRMVPGEIRGDAAGKITETDWTRVKEIYAERALDIIERHAPGIRQKITGRAVVSPLDLEADNPNLVGGDQVAGSHHLSQNFLFRPALGHATGKTPVEGLHLTGASVWPGAGTGAGAGYMLAQKLGGK</sequence>
<comment type="function">
    <text evidence="1">Probable oxidoreductase that may play a role as regulator of mitochondrial function.</text>
</comment>
<dbReference type="Proteomes" id="UP001320715">
    <property type="component" value="Unassembled WGS sequence"/>
</dbReference>
<reference evidence="5 6" key="1">
    <citation type="submission" date="2020-01" db="EMBL/GenBank/DDBJ databases">
        <title>Genomes of bacteria type strains.</title>
        <authorList>
            <person name="Chen J."/>
            <person name="Zhu S."/>
            <person name="Yang J."/>
        </authorList>
    </citation>
    <scope>NUCLEOTIDE SEQUENCE [LARGE SCALE GENOMIC DNA]</scope>
    <source>
        <strain evidence="5 6">DSM 16655</strain>
    </source>
</reference>
<organism evidence="5 6">
    <name type="scientific">Hoeflea alexandrii</name>
    <dbReference type="NCBI Taxonomy" id="288436"/>
    <lineage>
        <taxon>Bacteria</taxon>
        <taxon>Pseudomonadati</taxon>
        <taxon>Pseudomonadota</taxon>
        <taxon>Alphaproteobacteria</taxon>
        <taxon>Hyphomicrobiales</taxon>
        <taxon>Rhizobiaceae</taxon>
        <taxon>Hoeflea</taxon>
    </lineage>
</organism>
<accession>A0ABT1CNK7</accession>
<keyword evidence="6" id="KW-1185">Reference proteome</keyword>
<dbReference type="EMBL" id="JAAAML010000001">
    <property type="protein sequence ID" value="MCO6407770.1"/>
    <property type="molecule type" value="Genomic_DNA"/>
</dbReference>
<dbReference type="PANTHER" id="PTHR10668:SF105">
    <property type="entry name" value="DEHYDROGENASE-RELATED"/>
    <property type="match status" value="1"/>
</dbReference>
<dbReference type="Pfam" id="PF01593">
    <property type="entry name" value="Amino_oxidase"/>
    <property type="match status" value="1"/>
</dbReference>
<dbReference type="SUPFAM" id="SSF51905">
    <property type="entry name" value="FAD/NAD(P)-binding domain"/>
    <property type="match status" value="1"/>
</dbReference>
<dbReference type="RefSeq" id="WP_252915099.1">
    <property type="nucleotide sequence ID" value="NZ_JAAAML010000001.1"/>
</dbReference>
<evidence type="ECO:0000313" key="6">
    <source>
        <dbReference type="Proteomes" id="UP001320715"/>
    </source>
</evidence>